<sequence>MTVDPRVIQDLKRELPPVFRGTATLLHRLVDIAERAQAARRSVSVEADGRRYVGRFELDDVEADGFATVEWSDDLARFQISLFDIGLLYEARGIEDPSDVNNVAVARNEFSSELRSFRDSIGV</sequence>
<name>A0ABS7VTM4_9HYPH</name>
<dbReference type="RefSeq" id="WP_224315658.1">
    <property type="nucleotide sequence ID" value="NZ_JAIRBM010000024.1"/>
</dbReference>
<gene>
    <name evidence="1" type="ORF">K9B37_21850</name>
</gene>
<dbReference type="EMBL" id="JAIRBM010000024">
    <property type="protein sequence ID" value="MBZ6078905.1"/>
    <property type="molecule type" value="Genomic_DNA"/>
</dbReference>
<evidence type="ECO:0000313" key="1">
    <source>
        <dbReference type="EMBL" id="MBZ6078905.1"/>
    </source>
</evidence>
<proteinExistence type="predicted"/>
<evidence type="ECO:0000313" key="2">
    <source>
        <dbReference type="Proteomes" id="UP000704176"/>
    </source>
</evidence>
<dbReference type="Proteomes" id="UP000704176">
    <property type="component" value="Unassembled WGS sequence"/>
</dbReference>
<keyword evidence="2" id="KW-1185">Reference proteome</keyword>
<comment type="caution">
    <text evidence="1">The sequence shown here is derived from an EMBL/GenBank/DDBJ whole genome shotgun (WGS) entry which is preliminary data.</text>
</comment>
<accession>A0ABS7VTM4</accession>
<reference evidence="1 2" key="1">
    <citation type="submission" date="2021-09" db="EMBL/GenBank/DDBJ databases">
        <title>The complete genome sequence of a new microorganism.</title>
        <authorList>
            <person name="Zi Z."/>
        </authorList>
    </citation>
    <scope>NUCLEOTIDE SEQUENCE [LARGE SCALE GENOMIC DNA]</scope>
    <source>
        <strain evidence="1 2">WGZ8</strain>
    </source>
</reference>
<organism evidence="1 2">
    <name type="scientific">Microvirga puerhi</name>
    <dbReference type="NCBI Taxonomy" id="2876078"/>
    <lineage>
        <taxon>Bacteria</taxon>
        <taxon>Pseudomonadati</taxon>
        <taxon>Pseudomonadota</taxon>
        <taxon>Alphaproteobacteria</taxon>
        <taxon>Hyphomicrobiales</taxon>
        <taxon>Methylobacteriaceae</taxon>
        <taxon>Microvirga</taxon>
    </lineage>
</organism>
<protein>
    <submittedName>
        <fullName evidence="1">Uncharacterized protein</fullName>
    </submittedName>
</protein>